<organism evidence="2 3">
    <name type="scientific">Talaromyces stipitatus (strain ATCC 10500 / CBS 375.48 / QM 6759 / NRRL 1006)</name>
    <name type="common">Penicillium stipitatum</name>
    <dbReference type="NCBI Taxonomy" id="441959"/>
    <lineage>
        <taxon>Eukaryota</taxon>
        <taxon>Fungi</taxon>
        <taxon>Dikarya</taxon>
        <taxon>Ascomycota</taxon>
        <taxon>Pezizomycotina</taxon>
        <taxon>Eurotiomycetes</taxon>
        <taxon>Eurotiomycetidae</taxon>
        <taxon>Eurotiales</taxon>
        <taxon>Trichocomaceae</taxon>
        <taxon>Talaromyces</taxon>
        <taxon>Talaromyces sect. Talaromyces</taxon>
    </lineage>
</organism>
<name>B8M6I8_TALSN</name>
<dbReference type="GeneID" id="8109664"/>
<dbReference type="EMBL" id="EQ962654">
    <property type="protein sequence ID" value="EED19450.1"/>
    <property type="molecule type" value="Genomic_DNA"/>
</dbReference>
<reference evidence="3" key="1">
    <citation type="journal article" date="2015" name="Genome Announc.">
        <title>Genome sequence of the AIDS-associated pathogen Penicillium marneffei (ATCC18224) and its near taxonomic relative Talaromyces stipitatus (ATCC10500).</title>
        <authorList>
            <person name="Nierman W.C."/>
            <person name="Fedorova-Abrams N.D."/>
            <person name="Andrianopoulos A."/>
        </authorList>
    </citation>
    <scope>NUCLEOTIDE SEQUENCE [LARGE SCALE GENOMIC DNA]</scope>
    <source>
        <strain evidence="3">ATCC 10500 / CBS 375.48 / QM 6759 / NRRL 1006</strain>
    </source>
</reference>
<dbReference type="HOGENOM" id="CLU_1267643_0_0_1"/>
<dbReference type="InterPro" id="IPR056043">
    <property type="entry name" value="DUF7626"/>
</dbReference>
<dbReference type="OrthoDB" id="5321209at2759"/>
<keyword evidence="3" id="KW-1185">Reference proteome</keyword>
<dbReference type="InParanoid" id="B8M6I8"/>
<accession>B8M6I8</accession>
<sequence>MPSCFLFEPLDRTLYSGASIDPITPDWGSLPYNIEKYAVESDQDEEMSDDDDEEDDAKAIEQDMDEDDKLIYYLKLAKWTERAIHEKFVAEGHTNYNVKPLERALLACVVLSWRKITSVSRKALLFGSRMSRLATEQIEKGRLDLEQRKWKLVPECIQKRESLAMYPAEACCERSEAMTSGGGSHGSQNSPDPKVARLRHERLQQVELLERFKRNENL</sequence>
<gene>
    <name evidence="2" type="ORF">TSTA_027450</name>
</gene>
<dbReference type="RefSeq" id="XP_002479884.1">
    <property type="nucleotide sequence ID" value="XM_002479839.1"/>
</dbReference>
<evidence type="ECO:0000313" key="2">
    <source>
        <dbReference type="EMBL" id="EED19450.1"/>
    </source>
</evidence>
<dbReference type="VEuPathDB" id="FungiDB:TSTA_027450"/>
<dbReference type="AlphaFoldDB" id="B8M6I8"/>
<evidence type="ECO:0000259" key="1">
    <source>
        <dbReference type="Pfam" id="PF24625"/>
    </source>
</evidence>
<feature type="domain" description="DUF7626" evidence="1">
    <location>
        <begin position="63"/>
        <end position="99"/>
    </location>
</feature>
<proteinExistence type="predicted"/>
<protein>
    <recommendedName>
        <fullName evidence="1">DUF7626 domain-containing protein</fullName>
    </recommendedName>
</protein>
<dbReference type="eggNOG" id="ENOG502RIYA">
    <property type="taxonomic scope" value="Eukaryota"/>
</dbReference>
<dbReference type="Pfam" id="PF24625">
    <property type="entry name" value="DUF7626"/>
    <property type="match status" value="1"/>
</dbReference>
<evidence type="ECO:0000313" key="3">
    <source>
        <dbReference type="Proteomes" id="UP000001745"/>
    </source>
</evidence>
<dbReference type="Proteomes" id="UP000001745">
    <property type="component" value="Unassembled WGS sequence"/>
</dbReference>
<dbReference type="PhylomeDB" id="B8M6I8"/>